<dbReference type="VEuPathDB" id="FungiDB:CCM_01744"/>
<protein>
    <submittedName>
        <fullName evidence="1">Cytochrome P450</fullName>
    </submittedName>
</protein>
<dbReference type="Proteomes" id="UP000323067">
    <property type="component" value="Chromosome v"/>
</dbReference>
<dbReference type="AlphaFoldDB" id="A0A2H4SNC1"/>
<dbReference type="VEuPathDB" id="FungiDB:A9K55_004591"/>
<sequence length="142" mass="15136">MSRALPKPVLGISCNEESSGRLLGEASNLVAAIKRHGDVFSIPFGNPVVILADAHETRDILVNKSADLTPRPAARPGAIPNAGPSNSFGKGLAYMRICLLLVSAIWNFELMGCPDELSSNFGKFDVVCKPQQTYVRGGVVRA</sequence>
<dbReference type="EMBL" id="CP023325">
    <property type="protein sequence ID" value="ATY64609.1"/>
    <property type="molecule type" value="Genomic_DNA"/>
</dbReference>
<gene>
    <name evidence="1" type="ORF">A9K55_004591</name>
</gene>
<evidence type="ECO:0000313" key="2">
    <source>
        <dbReference type="Proteomes" id="UP000323067"/>
    </source>
</evidence>
<name>A0A2H4SNC1_CORMI</name>
<evidence type="ECO:0000313" key="1">
    <source>
        <dbReference type="EMBL" id="ATY64609.1"/>
    </source>
</evidence>
<reference evidence="1 2" key="1">
    <citation type="journal article" date="2017" name="BMC Genomics">
        <title>Chromosome level assembly and secondary metabolite potential of the parasitic fungus Cordyceps militaris.</title>
        <authorList>
            <person name="Kramer G.J."/>
            <person name="Nodwell J.R."/>
        </authorList>
    </citation>
    <scope>NUCLEOTIDE SEQUENCE [LARGE SCALE GENOMIC DNA]</scope>
    <source>
        <strain evidence="1 2">ATCC 34164</strain>
    </source>
</reference>
<organism evidence="1 2">
    <name type="scientific">Cordyceps militaris</name>
    <name type="common">Caterpillar fungus</name>
    <name type="synonym">Clavaria militaris</name>
    <dbReference type="NCBI Taxonomy" id="73501"/>
    <lineage>
        <taxon>Eukaryota</taxon>
        <taxon>Fungi</taxon>
        <taxon>Dikarya</taxon>
        <taxon>Ascomycota</taxon>
        <taxon>Pezizomycotina</taxon>
        <taxon>Sordariomycetes</taxon>
        <taxon>Hypocreomycetidae</taxon>
        <taxon>Hypocreales</taxon>
        <taxon>Cordycipitaceae</taxon>
        <taxon>Cordyceps</taxon>
    </lineage>
</organism>
<proteinExistence type="predicted"/>
<accession>A0A2H4SNC1</accession>